<protein>
    <submittedName>
        <fullName evidence="2">Uncharacterized protein</fullName>
    </submittedName>
</protein>
<comment type="caution">
    <text evidence="2">The sequence shown here is derived from an EMBL/GenBank/DDBJ whole genome shotgun (WGS) entry which is preliminary data.</text>
</comment>
<keyword evidence="1" id="KW-0472">Membrane</keyword>
<organism evidence="2 3">
    <name type="scientific">Sphingobacterium siyangense</name>
    <dbReference type="NCBI Taxonomy" id="459529"/>
    <lineage>
        <taxon>Bacteria</taxon>
        <taxon>Pseudomonadati</taxon>
        <taxon>Bacteroidota</taxon>
        <taxon>Sphingobacteriia</taxon>
        <taxon>Sphingobacteriales</taxon>
        <taxon>Sphingobacteriaceae</taxon>
        <taxon>Sphingobacterium</taxon>
    </lineage>
</organism>
<dbReference type="EMBL" id="MCAQ01000007">
    <property type="protein sequence ID" value="RKF38707.1"/>
    <property type="molecule type" value="Genomic_DNA"/>
</dbReference>
<gene>
    <name evidence="2" type="ORF">BCY89_26965</name>
</gene>
<reference evidence="2 3" key="1">
    <citation type="submission" date="2016-07" db="EMBL/GenBank/DDBJ databases">
        <title>Genome analysis of Sphingobacterium siyangense T12B17.</title>
        <authorList>
            <person name="Xu D."/>
            <person name="Su Y."/>
            <person name="Zheng S."/>
        </authorList>
    </citation>
    <scope>NUCLEOTIDE SEQUENCE [LARGE SCALE GENOMIC DNA]</scope>
    <source>
        <strain evidence="2 3">T12B17</strain>
    </source>
</reference>
<evidence type="ECO:0000313" key="3">
    <source>
        <dbReference type="Proteomes" id="UP000286402"/>
    </source>
</evidence>
<feature type="transmembrane region" description="Helical" evidence="1">
    <location>
        <begin position="21"/>
        <end position="43"/>
    </location>
</feature>
<name>A0A420G0J4_9SPHI</name>
<proteinExistence type="predicted"/>
<keyword evidence="3" id="KW-1185">Reference proteome</keyword>
<dbReference type="Proteomes" id="UP000286402">
    <property type="component" value="Unassembled WGS sequence"/>
</dbReference>
<dbReference type="AlphaFoldDB" id="A0A420G0J4"/>
<keyword evidence="1" id="KW-0812">Transmembrane</keyword>
<evidence type="ECO:0000256" key="1">
    <source>
        <dbReference type="SAM" id="Phobius"/>
    </source>
</evidence>
<evidence type="ECO:0000313" key="2">
    <source>
        <dbReference type="EMBL" id="RKF38707.1"/>
    </source>
</evidence>
<sequence length="69" mass="8317">MITVPIRYFKRKMRYFLEYRTLGFCYMLFNYFANMPAALSFAFKSRNSLKIPCTSVRYWFGSRIGYGKP</sequence>
<accession>A0A420G0J4</accession>
<keyword evidence="1" id="KW-1133">Transmembrane helix</keyword>